<dbReference type="EMBL" id="JAAAIP010000007">
    <property type="protein sequence ID" value="KAG0330070.1"/>
    <property type="molecule type" value="Genomic_DNA"/>
</dbReference>
<dbReference type="AlphaFoldDB" id="A0A9P6RUS5"/>
<gene>
    <name evidence="2" type="ORF">BGZ99_008793</name>
</gene>
<proteinExistence type="predicted"/>
<feature type="compositionally biased region" description="Basic and acidic residues" evidence="1">
    <location>
        <begin position="214"/>
        <end position="226"/>
    </location>
</feature>
<feature type="compositionally biased region" description="Acidic residues" evidence="1">
    <location>
        <begin position="15"/>
        <end position="44"/>
    </location>
</feature>
<keyword evidence="3" id="KW-1185">Reference proteome</keyword>
<protein>
    <submittedName>
        <fullName evidence="2">Uncharacterized protein</fullName>
    </submittedName>
</protein>
<evidence type="ECO:0000313" key="2">
    <source>
        <dbReference type="EMBL" id="KAG0330070.1"/>
    </source>
</evidence>
<organism evidence="2 3">
    <name type="scientific">Dissophora globulifera</name>
    <dbReference type="NCBI Taxonomy" id="979702"/>
    <lineage>
        <taxon>Eukaryota</taxon>
        <taxon>Fungi</taxon>
        <taxon>Fungi incertae sedis</taxon>
        <taxon>Mucoromycota</taxon>
        <taxon>Mortierellomycotina</taxon>
        <taxon>Mortierellomycetes</taxon>
        <taxon>Mortierellales</taxon>
        <taxon>Mortierellaceae</taxon>
        <taxon>Dissophora</taxon>
    </lineage>
</organism>
<comment type="caution">
    <text evidence="2">The sequence shown here is derived from an EMBL/GenBank/DDBJ whole genome shotgun (WGS) entry which is preliminary data.</text>
</comment>
<accession>A0A9P6RUS5</accession>
<feature type="region of interest" description="Disordered" evidence="1">
    <location>
        <begin position="213"/>
        <end position="235"/>
    </location>
</feature>
<feature type="compositionally biased region" description="Basic and acidic residues" evidence="1">
    <location>
        <begin position="140"/>
        <end position="153"/>
    </location>
</feature>
<name>A0A9P6RUS5_9FUNG</name>
<feature type="region of interest" description="Disordered" evidence="1">
    <location>
        <begin position="1"/>
        <end position="48"/>
    </location>
</feature>
<reference evidence="2" key="1">
    <citation type="journal article" date="2020" name="Fungal Divers.">
        <title>Resolving the Mortierellaceae phylogeny through synthesis of multi-gene phylogenetics and phylogenomics.</title>
        <authorList>
            <person name="Vandepol N."/>
            <person name="Liber J."/>
            <person name="Desiro A."/>
            <person name="Na H."/>
            <person name="Kennedy M."/>
            <person name="Barry K."/>
            <person name="Grigoriev I.V."/>
            <person name="Miller A.N."/>
            <person name="O'Donnell K."/>
            <person name="Stajich J.E."/>
            <person name="Bonito G."/>
        </authorList>
    </citation>
    <scope>NUCLEOTIDE SEQUENCE</scope>
    <source>
        <strain evidence="2">REB-010B</strain>
    </source>
</reference>
<sequence>MSAIPEPTAEIQNVDIEEQEQGQDQDPEQQEQDQEPDLESDLETSDVVPKLEIASLTTTRAAVGPADLEKELQSVKERLEAIAKEERTGADAEKVALEELGKATEALIAARKQLSEKQAQLDALDDSDSSRSTVQSELDQLIKEADDKEHQWSATKEVCHREFGPITDNSSAPVTEAKVRAEHDIKLLQDQIANLQKQLDAVSIRRKLMAADAEEQHRKLAERGDALEDEDEIDV</sequence>
<dbReference type="OrthoDB" id="2396899at2759"/>
<evidence type="ECO:0000313" key="3">
    <source>
        <dbReference type="Proteomes" id="UP000738325"/>
    </source>
</evidence>
<feature type="region of interest" description="Disordered" evidence="1">
    <location>
        <begin position="115"/>
        <end position="153"/>
    </location>
</feature>
<dbReference type="Proteomes" id="UP000738325">
    <property type="component" value="Unassembled WGS sequence"/>
</dbReference>
<evidence type="ECO:0000256" key="1">
    <source>
        <dbReference type="SAM" id="MobiDB-lite"/>
    </source>
</evidence>